<evidence type="ECO:0000313" key="1">
    <source>
        <dbReference type="EMBL" id="CAB4897246.1"/>
    </source>
</evidence>
<name>A0A6J7FNY4_9ZZZZ</name>
<dbReference type="EMBL" id="CAFBMK010000012">
    <property type="protein sequence ID" value="CAB4897246.1"/>
    <property type="molecule type" value="Genomic_DNA"/>
</dbReference>
<sequence length="170" mass="17935">MSTPHDGAGAAPTAPQAITCSDQQQLNVPRWLAVLLAATTDLVHATSHGYHATCPRPQLQDLVDQYDSAPICDVCRATWPRWAHGRTTPTGPEATDDGSWLLCDACDTAKRAGDTQILHARMRRANHSTAALAALPAATVEAATTTAVQRVVTDAAGTRRPAPWLAPGAL</sequence>
<proteinExistence type="predicted"/>
<accession>A0A6J7FNY4</accession>
<protein>
    <submittedName>
        <fullName evidence="1">Unannotated protein</fullName>
    </submittedName>
</protein>
<gene>
    <name evidence="1" type="ORF">UFOPK3564_00369</name>
</gene>
<organism evidence="1">
    <name type="scientific">freshwater metagenome</name>
    <dbReference type="NCBI Taxonomy" id="449393"/>
    <lineage>
        <taxon>unclassified sequences</taxon>
        <taxon>metagenomes</taxon>
        <taxon>ecological metagenomes</taxon>
    </lineage>
</organism>
<dbReference type="AlphaFoldDB" id="A0A6J7FNY4"/>
<reference evidence="1" key="1">
    <citation type="submission" date="2020-05" db="EMBL/GenBank/DDBJ databases">
        <authorList>
            <person name="Chiriac C."/>
            <person name="Salcher M."/>
            <person name="Ghai R."/>
            <person name="Kavagutti S V."/>
        </authorList>
    </citation>
    <scope>NUCLEOTIDE SEQUENCE</scope>
</reference>